<dbReference type="EMBL" id="BAABGZ010000068">
    <property type="protein sequence ID" value="GAA4363457.1"/>
    <property type="molecule type" value="Genomic_DNA"/>
</dbReference>
<keyword evidence="1" id="KW-0472">Membrane</keyword>
<evidence type="ECO:0000256" key="1">
    <source>
        <dbReference type="SAM" id="Phobius"/>
    </source>
</evidence>
<feature type="transmembrane region" description="Helical" evidence="1">
    <location>
        <begin position="12"/>
        <end position="33"/>
    </location>
</feature>
<dbReference type="RefSeq" id="WP_345237132.1">
    <property type="nucleotide sequence ID" value="NZ_BAABGZ010000068.1"/>
</dbReference>
<reference evidence="3" key="1">
    <citation type="journal article" date="2019" name="Int. J. Syst. Evol. Microbiol.">
        <title>The Global Catalogue of Microorganisms (GCM) 10K type strain sequencing project: providing services to taxonomists for standard genome sequencing and annotation.</title>
        <authorList>
            <consortium name="The Broad Institute Genomics Platform"/>
            <consortium name="The Broad Institute Genome Sequencing Center for Infectious Disease"/>
            <person name="Wu L."/>
            <person name="Ma J."/>
        </authorList>
    </citation>
    <scope>NUCLEOTIDE SEQUENCE [LARGE SCALE GENOMIC DNA]</scope>
    <source>
        <strain evidence="3">JCM 17923</strain>
    </source>
</reference>
<dbReference type="Proteomes" id="UP001501153">
    <property type="component" value="Unassembled WGS sequence"/>
</dbReference>
<evidence type="ECO:0000313" key="2">
    <source>
        <dbReference type="EMBL" id="GAA4363457.1"/>
    </source>
</evidence>
<gene>
    <name evidence="2" type="ORF">GCM10023185_32210</name>
</gene>
<accession>A0ABP8IN72</accession>
<organism evidence="2 3">
    <name type="scientific">Hymenobacter saemangeumensis</name>
    <dbReference type="NCBI Taxonomy" id="1084522"/>
    <lineage>
        <taxon>Bacteria</taxon>
        <taxon>Pseudomonadati</taxon>
        <taxon>Bacteroidota</taxon>
        <taxon>Cytophagia</taxon>
        <taxon>Cytophagales</taxon>
        <taxon>Hymenobacteraceae</taxon>
        <taxon>Hymenobacter</taxon>
    </lineage>
</organism>
<proteinExistence type="predicted"/>
<name>A0ABP8IN72_9BACT</name>
<comment type="caution">
    <text evidence="2">The sequence shown here is derived from an EMBL/GenBank/DDBJ whole genome shotgun (WGS) entry which is preliminary data.</text>
</comment>
<keyword evidence="1" id="KW-0812">Transmembrane</keyword>
<protein>
    <submittedName>
        <fullName evidence="2">Uncharacterized protein</fullName>
    </submittedName>
</protein>
<sequence>MTPFHWRLPNKWAFPLCGIIFLAAGFIVVRGFVTTPKFLFGIKDEMIKNHNFNKLVGEHGGYSIWFDRDKSERTDTVDFKVTMLGQNDSAFVQILGHYYSSDGEVFYEKTDTIFNN</sequence>
<keyword evidence="3" id="KW-1185">Reference proteome</keyword>
<keyword evidence="1" id="KW-1133">Transmembrane helix</keyword>
<evidence type="ECO:0000313" key="3">
    <source>
        <dbReference type="Proteomes" id="UP001501153"/>
    </source>
</evidence>